<dbReference type="InterPro" id="IPR055548">
    <property type="entry name" value="DUF7124"/>
</dbReference>
<protein>
    <recommendedName>
        <fullName evidence="1">DUF7124 domain-containing protein</fullName>
    </recommendedName>
</protein>
<gene>
    <name evidence="2" type="ORF">SAMN06264855_11544</name>
</gene>
<evidence type="ECO:0000313" key="3">
    <source>
        <dbReference type="Proteomes" id="UP000198397"/>
    </source>
</evidence>
<evidence type="ECO:0000313" key="2">
    <source>
        <dbReference type="EMBL" id="SNR55870.1"/>
    </source>
</evidence>
<evidence type="ECO:0000259" key="1">
    <source>
        <dbReference type="Pfam" id="PF23439"/>
    </source>
</evidence>
<feature type="domain" description="DUF7124" evidence="1">
    <location>
        <begin position="16"/>
        <end position="125"/>
    </location>
</feature>
<dbReference type="Pfam" id="PF23439">
    <property type="entry name" value="DUF7124"/>
    <property type="match status" value="1"/>
</dbReference>
<accession>A0A238XAX9</accession>
<dbReference type="AlphaFoldDB" id="A0A238XAX9"/>
<dbReference type="RefSeq" id="WP_089385445.1">
    <property type="nucleotide sequence ID" value="NZ_FZNQ01000015.1"/>
</dbReference>
<dbReference type="OrthoDB" id="221805at2157"/>
<keyword evidence="3" id="KW-1185">Reference proteome</keyword>
<dbReference type="EMBL" id="FZNQ01000015">
    <property type="protein sequence ID" value="SNR55870.1"/>
    <property type="molecule type" value="Genomic_DNA"/>
</dbReference>
<organism evidence="2 3">
    <name type="scientific">Halorubrum vacuolatum</name>
    <name type="common">Natronobacterium vacuolatum</name>
    <dbReference type="NCBI Taxonomy" id="63740"/>
    <lineage>
        <taxon>Archaea</taxon>
        <taxon>Methanobacteriati</taxon>
        <taxon>Methanobacteriota</taxon>
        <taxon>Stenosarchaea group</taxon>
        <taxon>Halobacteria</taxon>
        <taxon>Halobacteriales</taxon>
        <taxon>Haloferacaceae</taxon>
        <taxon>Halorubrum</taxon>
    </lineage>
</organism>
<sequence>MALTDEAAAADRDGKLTLLFSLGAMRSLADPAAAVTDARRWSRYVGVVANDAAEVHTFCRTHGIDNDYALRSWDKAGLVQDLYEGIDTPRHVFVGTTAADRRVAIQAGWEYRPIEEAAERAGWDLGDPSVTTGADDGDDGLFARLRRWIRGRLR</sequence>
<reference evidence="2 3" key="1">
    <citation type="submission" date="2017-06" db="EMBL/GenBank/DDBJ databases">
        <authorList>
            <person name="Kim H.J."/>
            <person name="Triplett B.A."/>
        </authorList>
    </citation>
    <scope>NUCLEOTIDE SEQUENCE [LARGE SCALE GENOMIC DNA]</scope>
    <source>
        <strain evidence="2 3">DSM 8800</strain>
    </source>
</reference>
<name>A0A238XAX9_HALVU</name>
<proteinExistence type="predicted"/>
<dbReference type="Proteomes" id="UP000198397">
    <property type="component" value="Unassembled WGS sequence"/>
</dbReference>